<evidence type="ECO:0000313" key="3">
    <source>
        <dbReference type="Proteomes" id="UP000319557"/>
    </source>
</evidence>
<dbReference type="EMBL" id="CP036261">
    <property type="protein sequence ID" value="QDS86616.1"/>
    <property type="molecule type" value="Genomic_DNA"/>
</dbReference>
<protein>
    <submittedName>
        <fullName evidence="2">tRNA (Guanine-N(7)-)-methyltransferase</fullName>
    </submittedName>
</protein>
<evidence type="ECO:0000259" key="1">
    <source>
        <dbReference type="Pfam" id="PF13847"/>
    </source>
</evidence>
<dbReference type="InterPro" id="IPR053173">
    <property type="entry name" value="SAM-binding_MTase"/>
</dbReference>
<name>A0A517LVG7_9BACT</name>
<dbReference type="Gene3D" id="3.40.50.150">
    <property type="entry name" value="Vaccinia Virus protein VP39"/>
    <property type="match status" value="1"/>
</dbReference>
<dbReference type="SUPFAM" id="SSF53335">
    <property type="entry name" value="S-adenosyl-L-methionine-dependent methyltransferases"/>
    <property type="match status" value="1"/>
</dbReference>
<dbReference type="Pfam" id="PF13847">
    <property type="entry name" value="Methyltransf_31"/>
    <property type="match status" value="1"/>
</dbReference>
<dbReference type="InterPro" id="IPR029063">
    <property type="entry name" value="SAM-dependent_MTases_sf"/>
</dbReference>
<evidence type="ECO:0000313" key="2">
    <source>
        <dbReference type="EMBL" id="QDS86616.1"/>
    </source>
</evidence>
<dbReference type="InterPro" id="IPR025714">
    <property type="entry name" value="Methyltranfer_dom"/>
</dbReference>
<dbReference type="CDD" id="cd02440">
    <property type="entry name" value="AdoMet_MTases"/>
    <property type="match status" value="1"/>
</dbReference>
<keyword evidence="2" id="KW-0489">Methyltransferase</keyword>
<gene>
    <name evidence="2" type="ORF">EC9_07890</name>
</gene>
<accession>A0A517LVG7</accession>
<dbReference type="PANTHER" id="PTHR45128:SF2">
    <property type="entry name" value="METHYLTRANSFERASE DOMAIN-CONTAINING PROTEIN"/>
    <property type="match status" value="1"/>
</dbReference>
<keyword evidence="2" id="KW-0808">Transferase</keyword>
<organism evidence="2 3">
    <name type="scientific">Rosistilla ulvae</name>
    <dbReference type="NCBI Taxonomy" id="1930277"/>
    <lineage>
        <taxon>Bacteria</taxon>
        <taxon>Pseudomonadati</taxon>
        <taxon>Planctomycetota</taxon>
        <taxon>Planctomycetia</taxon>
        <taxon>Pirellulales</taxon>
        <taxon>Pirellulaceae</taxon>
        <taxon>Rosistilla</taxon>
    </lineage>
</organism>
<keyword evidence="3" id="KW-1185">Reference proteome</keyword>
<dbReference type="AlphaFoldDB" id="A0A517LVG7"/>
<proteinExistence type="predicted"/>
<reference evidence="2 3" key="1">
    <citation type="submission" date="2019-02" db="EMBL/GenBank/DDBJ databases">
        <title>Deep-cultivation of Planctomycetes and their phenomic and genomic characterization uncovers novel biology.</title>
        <authorList>
            <person name="Wiegand S."/>
            <person name="Jogler M."/>
            <person name="Boedeker C."/>
            <person name="Pinto D."/>
            <person name="Vollmers J."/>
            <person name="Rivas-Marin E."/>
            <person name="Kohn T."/>
            <person name="Peeters S.H."/>
            <person name="Heuer A."/>
            <person name="Rast P."/>
            <person name="Oberbeckmann S."/>
            <person name="Bunk B."/>
            <person name="Jeske O."/>
            <person name="Meyerdierks A."/>
            <person name="Storesund J.E."/>
            <person name="Kallscheuer N."/>
            <person name="Luecker S."/>
            <person name="Lage O.M."/>
            <person name="Pohl T."/>
            <person name="Merkel B.J."/>
            <person name="Hornburger P."/>
            <person name="Mueller R.-W."/>
            <person name="Bruemmer F."/>
            <person name="Labrenz M."/>
            <person name="Spormann A.M."/>
            <person name="Op den Camp H."/>
            <person name="Overmann J."/>
            <person name="Amann R."/>
            <person name="Jetten M.S.M."/>
            <person name="Mascher T."/>
            <person name="Medema M.H."/>
            <person name="Devos D.P."/>
            <person name="Kaster A.-K."/>
            <person name="Ovreas L."/>
            <person name="Rohde M."/>
            <person name="Galperin M.Y."/>
            <person name="Jogler C."/>
        </authorList>
    </citation>
    <scope>NUCLEOTIDE SEQUENCE [LARGE SCALE GENOMIC DNA]</scope>
    <source>
        <strain evidence="2 3">EC9</strain>
    </source>
</reference>
<dbReference type="Proteomes" id="UP000319557">
    <property type="component" value="Chromosome"/>
</dbReference>
<sequence length="249" mass="26691">MTGGFYAIGSMYVDEPKITHAFQTGEGVSWGDHSACLFCGTEKFFRPGYQASLVSEWLPSLDGVIDKLEAGAKVADVGCGHGASTLVMAKAFPKSSFIGFDFHEPSVNRANELASDSGLANVRFDVAAAKNFPGTDYDLIAFFDCLHDMGDPVGVAAHTLEALRPDGTMMLVEPFAHDELKDNLNPIGRMFYSFSTMVCTPASISQEVGLALGAQAGEKRLSEVAAEAGFSQFRRATETPFNLVLEAKP</sequence>
<dbReference type="KEGG" id="ruv:EC9_07890"/>
<dbReference type="PANTHER" id="PTHR45128">
    <property type="entry name" value="METHYLTRANSFERASE TYPE 11"/>
    <property type="match status" value="1"/>
</dbReference>
<feature type="domain" description="Methyltransferase" evidence="1">
    <location>
        <begin position="69"/>
        <end position="189"/>
    </location>
</feature>
<dbReference type="GO" id="GO:0008168">
    <property type="term" value="F:methyltransferase activity"/>
    <property type="evidence" value="ECO:0007669"/>
    <property type="project" value="UniProtKB-KW"/>
</dbReference>
<dbReference type="GO" id="GO:0032259">
    <property type="term" value="P:methylation"/>
    <property type="evidence" value="ECO:0007669"/>
    <property type="project" value="UniProtKB-KW"/>
</dbReference>